<comment type="caution">
    <text evidence="1">The sequence shown here is derived from an EMBL/GenBank/DDBJ whole genome shotgun (WGS) entry which is preliminary data.</text>
</comment>
<gene>
    <name evidence="1" type="ORF">PL9631_1060258</name>
</gene>
<organism evidence="1 2">
    <name type="scientific">Planktothrix paucivesiculata PCC 9631</name>
    <dbReference type="NCBI Taxonomy" id="671071"/>
    <lineage>
        <taxon>Bacteria</taxon>
        <taxon>Bacillati</taxon>
        <taxon>Cyanobacteriota</taxon>
        <taxon>Cyanophyceae</taxon>
        <taxon>Oscillatoriophycideae</taxon>
        <taxon>Oscillatoriales</taxon>
        <taxon>Microcoleaceae</taxon>
        <taxon>Planktothrix</taxon>
    </lineage>
</organism>
<dbReference type="Proteomes" id="UP000182190">
    <property type="component" value="Unassembled WGS sequence"/>
</dbReference>
<reference evidence="1" key="1">
    <citation type="submission" date="2019-10" db="EMBL/GenBank/DDBJ databases">
        <authorList>
            <consortium name="Genoscope - CEA"/>
            <person name="William W."/>
        </authorList>
    </citation>
    <scope>NUCLEOTIDE SEQUENCE [LARGE SCALE GENOMIC DNA]</scope>
    <source>
        <strain evidence="1">BBR_PRJEB10994</strain>
    </source>
</reference>
<dbReference type="OrthoDB" id="9800707at2"/>
<protein>
    <submittedName>
        <fullName evidence="1">Uncharacterized protein</fullName>
    </submittedName>
</protein>
<keyword evidence="2" id="KW-1185">Reference proteome</keyword>
<sequence>MSNLEQIEAAILSLPSSEFEQLRLWFLDLDYEHWDKQIEQDIEDGKLEALAHEAIAFSVMRYMKGDGK</sequence>
<evidence type="ECO:0000313" key="1">
    <source>
        <dbReference type="EMBL" id="VXD12941.1"/>
    </source>
</evidence>
<proteinExistence type="predicted"/>
<dbReference type="AlphaFoldDB" id="A0A7Z9BGK7"/>
<name>A0A7Z9BGK7_9CYAN</name>
<accession>A0A7Z9BGK7</accession>
<dbReference type="RefSeq" id="WP_083624333.1">
    <property type="nucleotide sequence ID" value="NZ_LR735026.1"/>
</dbReference>
<dbReference type="EMBL" id="CZCS02000009">
    <property type="protein sequence ID" value="VXD12941.1"/>
    <property type="molecule type" value="Genomic_DNA"/>
</dbReference>
<evidence type="ECO:0000313" key="2">
    <source>
        <dbReference type="Proteomes" id="UP000182190"/>
    </source>
</evidence>